<gene>
    <name evidence="8" type="primary">menA</name>
    <name evidence="10" type="ORF">B0D84_05120</name>
</gene>
<evidence type="ECO:0000256" key="6">
    <source>
        <dbReference type="ARBA" id="ARBA00022989"/>
    </source>
</evidence>
<comment type="pathway">
    <text evidence="8">Quinol/quinone metabolism; menaquinone biosynthesis; menaquinol from 1,4-dihydroxy-2-naphthoate: step 1/2.</text>
</comment>
<dbReference type="InterPro" id="IPR044878">
    <property type="entry name" value="UbiA_sf"/>
</dbReference>
<dbReference type="NCBIfam" id="TIGR00751">
    <property type="entry name" value="menA"/>
    <property type="match status" value="1"/>
</dbReference>
<accession>A0A657PN12</accession>
<dbReference type="GO" id="GO:0005886">
    <property type="term" value="C:plasma membrane"/>
    <property type="evidence" value="ECO:0007669"/>
    <property type="project" value="UniProtKB-SubCell"/>
</dbReference>
<dbReference type="InterPro" id="IPR000537">
    <property type="entry name" value="UbiA_prenyltransferase"/>
</dbReference>
<feature type="transmembrane region" description="Helical" evidence="8">
    <location>
        <begin position="118"/>
        <end position="135"/>
    </location>
</feature>
<evidence type="ECO:0000256" key="2">
    <source>
        <dbReference type="ARBA" id="ARBA00022428"/>
    </source>
</evidence>
<name>A0A657PN12_9GAMM</name>
<evidence type="ECO:0000256" key="4">
    <source>
        <dbReference type="ARBA" id="ARBA00022679"/>
    </source>
</evidence>
<dbReference type="Proteomes" id="UP000243361">
    <property type="component" value="Unassembled WGS sequence"/>
</dbReference>
<keyword evidence="2 8" id="KW-0474">Menaquinone biosynthesis</keyword>
<feature type="transmembrane region" description="Helical" evidence="8">
    <location>
        <begin position="147"/>
        <end position="164"/>
    </location>
</feature>
<feature type="transmembrane region" description="Helical" evidence="8">
    <location>
        <begin position="170"/>
        <end position="190"/>
    </location>
</feature>
<dbReference type="Gene3D" id="1.10.357.140">
    <property type="entry name" value="UbiA prenyltransferase"/>
    <property type="match status" value="1"/>
</dbReference>
<dbReference type="PIRSF" id="PIRSF005355">
    <property type="entry name" value="UBIAD1"/>
    <property type="match status" value="1"/>
</dbReference>
<comment type="catalytic activity">
    <reaction evidence="8">
        <text>an all-trans-polyprenyl diphosphate + 1,4-dihydroxy-2-naphthoate + H(+) = a 2-demethylmenaquinol + CO2 + diphosphate</text>
        <dbReference type="Rhea" id="RHEA:26478"/>
        <dbReference type="Rhea" id="RHEA-COMP:9563"/>
        <dbReference type="Rhea" id="RHEA-COMP:9564"/>
        <dbReference type="ChEBI" id="CHEBI:11173"/>
        <dbReference type="ChEBI" id="CHEBI:15378"/>
        <dbReference type="ChEBI" id="CHEBI:16526"/>
        <dbReference type="ChEBI" id="CHEBI:33019"/>
        <dbReference type="ChEBI" id="CHEBI:55437"/>
        <dbReference type="ChEBI" id="CHEBI:58914"/>
        <dbReference type="EC" id="2.5.1.74"/>
    </reaction>
</comment>
<comment type="caution">
    <text evidence="10">The sequence shown here is derived from an EMBL/GenBank/DDBJ whole genome shotgun (WGS) entry which is preliminary data.</text>
</comment>
<proteinExistence type="inferred from homology"/>
<dbReference type="Pfam" id="PF01040">
    <property type="entry name" value="UbiA"/>
    <property type="match status" value="1"/>
</dbReference>
<organism evidence="10 11">
    <name type="scientific">Candidatus Sedimenticola endophacoides</name>
    <dbReference type="NCBI Taxonomy" id="2548426"/>
    <lineage>
        <taxon>Bacteria</taxon>
        <taxon>Pseudomonadati</taxon>
        <taxon>Pseudomonadota</taxon>
        <taxon>Gammaproteobacteria</taxon>
        <taxon>Chromatiales</taxon>
        <taxon>Sedimenticolaceae</taxon>
        <taxon>Sedimenticola</taxon>
    </lineage>
</organism>
<comment type="function">
    <text evidence="8">Conversion of 1,4-dihydroxy-2-naphthoate (DHNA) to demethylmenaquinone (DMK).</text>
</comment>
<dbReference type="GO" id="GO:0009234">
    <property type="term" value="P:menaquinone biosynthetic process"/>
    <property type="evidence" value="ECO:0007669"/>
    <property type="project" value="UniProtKB-UniRule"/>
</dbReference>
<keyword evidence="11" id="KW-1185">Reference proteome</keyword>
<keyword evidence="7 8" id="KW-0472">Membrane</keyword>
<reference evidence="10" key="1">
    <citation type="submission" date="2017-02" db="EMBL/GenBank/DDBJ databases">
        <title>Novel co-symbiosis in the unique lucinid bivalve Phacoides pectinatus.</title>
        <authorList>
            <person name="Lim S.J."/>
            <person name="Davis B.G."/>
            <person name="Gill D.E."/>
            <person name="Engel A.S."/>
            <person name="Anderson L.C."/>
            <person name="Campbell B.J."/>
        </authorList>
    </citation>
    <scope>NUCLEOTIDE SEQUENCE [LARGE SCALE GENOMIC DNA]</scope>
    <source>
        <strain evidence="10">LUC13016_P6</strain>
    </source>
</reference>
<evidence type="ECO:0000256" key="8">
    <source>
        <dbReference type="HAMAP-Rule" id="MF_01937"/>
    </source>
</evidence>
<comment type="similarity">
    <text evidence="8">Belongs to the MenA family. Type 1 subfamily.</text>
</comment>
<dbReference type="PANTHER" id="PTHR13929:SF0">
    <property type="entry name" value="UBIA PRENYLTRANSFERASE DOMAIN-CONTAINING PROTEIN 1"/>
    <property type="match status" value="1"/>
</dbReference>
<dbReference type="InterPro" id="IPR026046">
    <property type="entry name" value="UBIAD1"/>
</dbReference>
<dbReference type="UniPathway" id="UPA00079">
    <property type="reaction ID" value="UER00168"/>
</dbReference>
<evidence type="ECO:0000313" key="10">
    <source>
        <dbReference type="EMBL" id="OQX33091.1"/>
    </source>
</evidence>
<dbReference type="InterPro" id="IPR004657">
    <property type="entry name" value="MenA"/>
</dbReference>
<keyword evidence="6 8" id="KW-1133">Transmembrane helix</keyword>
<evidence type="ECO:0000313" key="11">
    <source>
        <dbReference type="Proteomes" id="UP000243361"/>
    </source>
</evidence>
<dbReference type="HAMAP" id="MF_01937">
    <property type="entry name" value="MenA_1"/>
    <property type="match status" value="1"/>
</dbReference>
<evidence type="ECO:0000256" key="1">
    <source>
        <dbReference type="ARBA" id="ARBA00004141"/>
    </source>
</evidence>
<comment type="caution">
    <text evidence="8">Lacks conserved residue(s) required for the propagation of feature annotation.</text>
</comment>
<dbReference type="PANTHER" id="PTHR13929">
    <property type="entry name" value="1,4-DIHYDROXY-2-NAPHTHOATE OCTAPRENYLTRANSFERASE"/>
    <property type="match status" value="1"/>
</dbReference>
<dbReference type="GO" id="GO:0046428">
    <property type="term" value="F:1,4-dihydroxy-2-naphthoate polyprenyltransferase activity"/>
    <property type="evidence" value="ECO:0007669"/>
    <property type="project" value="UniProtKB-UniRule"/>
</dbReference>
<dbReference type="GO" id="GO:0042371">
    <property type="term" value="P:vitamin K biosynthetic process"/>
    <property type="evidence" value="ECO:0007669"/>
    <property type="project" value="TreeGrafter"/>
</dbReference>
<evidence type="ECO:0000256" key="7">
    <source>
        <dbReference type="ARBA" id="ARBA00023136"/>
    </source>
</evidence>
<protein>
    <recommendedName>
        <fullName evidence="8 9">1,4-dihydroxy-2-naphthoate octaprenyltransferase</fullName>
        <shortName evidence="8">DHNA-octaprenyltransferase</shortName>
        <ecNumber evidence="8 9">2.5.1.74</ecNumber>
    </recommendedName>
</protein>
<comment type="subcellular location">
    <subcellularLocation>
        <location evidence="8">Cell membrane</location>
        <topology evidence="8">Multi-pass membrane protein</topology>
    </subcellularLocation>
    <subcellularLocation>
        <location evidence="1">Membrane</location>
        <topology evidence="1">Multi-pass membrane protein</topology>
    </subcellularLocation>
</comment>
<keyword evidence="3 8" id="KW-1003">Cell membrane</keyword>
<dbReference type="EC" id="2.5.1.74" evidence="8 9"/>
<keyword evidence="4 8" id="KW-0808">Transferase</keyword>
<dbReference type="AlphaFoldDB" id="A0A657PN12"/>
<dbReference type="CDD" id="cd13962">
    <property type="entry name" value="PT_UbiA_UBIAD1"/>
    <property type="match status" value="1"/>
</dbReference>
<sequence length="292" mass="30447">MRDNLRKWLLAIRPKTLPLSVAPVLTGTVLAHAGGGALSIPVALATLAAAMLIQIGANLHNDAADFERGTDTPRRLGPRRATAEGWFSAARVKRAALLAFLLALLTGGYLAWVGGTPILVLGLLSLGAGYAYTGGPRPIAYSAGGELFVFLFFGLAAVAGSFYLQRGEVHSAALAAGAALGLFAAAVLLVNNYRDLETNTQAGRLTLAHRLGRANSRRLYAVLLLLPFTLPPALEPAPGGGWLVLLALPPALSLVRRFASSPLDAGFNRILADTARLQLLYAALLCLGVGLG</sequence>
<keyword evidence="5 8" id="KW-0812">Transmembrane</keyword>
<feature type="transmembrane region" description="Helical" evidence="8">
    <location>
        <begin position="41"/>
        <end position="59"/>
    </location>
</feature>
<evidence type="ECO:0000256" key="3">
    <source>
        <dbReference type="ARBA" id="ARBA00022475"/>
    </source>
</evidence>
<evidence type="ECO:0000256" key="5">
    <source>
        <dbReference type="ARBA" id="ARBA00022692"/>
    </source>
</evidence>
<dbReference type="EMBL" id="MUIE01000332">
    <property type="protein sequence ID" value="OQX33091.1"/>
    <property type="molecule type" value="Genomic_DNA"/>
</dbReference>
<evidence type="ECO:0000256" key="9">
    <source>
        <dbReference type="NCBIfam" id="TIGR00751"/>
    </source>
</evidence>